<reference evidence="3" key="2">
    <citation type="submission" date="2025-08" db="UniProtKB">
        <authorList>
            <consortium name="Ensembl"/>
        </authorList>
    </citation>
    <scope>IDENTIFICATION</scope>
</reference>
<dbReference type="SMART" id="SM00225">
    <property type="entry name" value="BTB"/>
    <property type="match status" value="1"/>
</dbReference>
<accession>H2ZUF0</accession>
<organism evidence="3 4">
    <name type="scientific">Latimeria chalumnae</name>
    <name type="common">Coelacanth</name>
    <dbReference type="NCBI Taxonomy" id="7897"/>
    <lineage>
        <taxon>Eukaryota</taxon>
        <taxon>Metazoa</taxon>
        <taxon>Chordata</taxon>
        <taxon>Craniata</taxon>
        <taxon>Vertebrata</taxon>
        <taxon>Euteleostomi</taxon>
        <taxon>Coelacanthiformes</taxon>
        <taxon>Coelacanthidae</taxon>
        <taxon>Latimeria</taxon>
    </lineage>
</organism>
<dbReference type="PROSITE" id="PS50097">
    <property type="entry name" value="BTB"/>
    <property type="match status" value="1"/>
</dbReference>
<dbReference type="InterPro" id="IPR003131">
    <property type="entry name" value="T1-type_BTB"/>
</dbReference>
<evidence type="ECO:0000256" key="1">
    <source>
        <dbReference type="SAM" id="MobiDB-lite"/>
    </source>
</evidence>
<dbReference type="SUPFAM" id="SSF54695">
    <property type="entry name" value="POZ domain"/>
    <property type="match status" value="1"/>
</dbReference>
<dbReference type="Ensembl" id="ENSLACT00000001030.1">
    <property type="protein sequence ID" value="ENSLACP00000001021.1"/>
    <property type="gene ID" value="ENSLACG00000000912.1"/>
</dbReference>
<dbReference type="InterPro" id="IPR011333">
    <property type="entry name" value="SKP1/BTB/POZ_sf"/>
</dbReference>
<dbReference type="eggNOG" id="KOG2723">
    <property type="taxonomic scope" value="Eukaryota"/>
</dbReference>
<dbReference type="PANTHER" id="PTHR14499">
    <property type="entry name" value="POTASSIUM CHANNEL TETRAMERIZATION DOMAIN-CONTAINING"/>
    <property type="match status" value="1"/>
</dbReference>
<dbReference type="Pfam" id="PF19323">
    <property type="entry name" value="KCTD4_C"/>
    <property type="match status" value="1"/>
</dbReference>
<sequence>KEQKMDRSEAEKTKCKNPEGNEPDENCKVSLITLNVGGYLYMTERATLTKYTDSFLEALVNGKIHNTLDTDGNYFIDRDGLLFRYVLNFLRNGELVLPEGFQESQILLLEAEFYQLNALVDAIKTYCEKQQQVATEATFLEITDYHDRSQGLKIFCNSPNFISKIKTRIVQVSKSRLDGFPEEFVISSTVIQFKHFIKSENGTRLVLKEDNTFVCTLETVKFETIMMAFKCRFKLLTSLDCSKGSIAHCDALHFIK</sequence>
<dbReference type="Pfam" id="PF02214">
    <property type="entry name" value="BTB_2"/>
    <property type="match status" value="1"/>
</dbReference>
<keyword evidence="4" id="KW-1185">Reference proteome</keyword>
<evidence type="ECO:0000313" key="4">
    <source>
        <dbReference type="Proteomes" id="UP000008672"/>
    </source>
</evidence>
<feature type="compositionally biased region" description="Basic and acidic residues" evidence="1">
    <location>
        <begin position="1"/>
        <end position="19"/>
    </location>
</feature>
<dbReference type="HOGENOM" id="CLU_1081647_0_0_1"/>
<dbReference type="AlphaFoldDB" id="H2ZUF0"/>
<feature type="domain" description="BTB" evidence="2">
    <location>
        <begin position="30"/>
        <end position="99"/>
    </location>
</feature>
<dbReference type="Bgee" id="ENSLACG00000000912">
    <property type="expression patterns" value="Expressed in chordate pharynx"/>
</dbReference>
<dbReference type="PANTHER" id="PTHR14499:SF9">
    <property type="entry name" value="BTB_POZ DOMAIN-CONTAINING PROTEIN KCTD4"/>
    <property type="match status" value="1"/>
</dbReference>
<evidence type="ECO:0000313" key="3">
    <source>
        <dbReference type="Ensembl" id="ENSLACP00000001021.1"/>
    </source>
</evidence>
<proteinExistence type="predicted"/>
<protein>
    <submittedName>
        <fullName evidence="3">Potassium channel tetramerization domain containing 4</fullName>
    </submittedName>
</protein>
<reference evidence="3" key="3">
    <citation type="submission" date="2025-09" db="UniProtKB">
        <authorList>
            <consortium name="Ensembl"/>
        </authorList>
    </citation>
    <scope>IDENTIFICATION</scope>
</reference>
<reference evidence="4" key="1">
    <citation type="submission" date="2011-08" db="EMBL/GenBank/DDBJ databases">
        <title>The draft genome of Latimeria chalumnae.</title>
        <authorList>
            <person name="Di Palma F."/>
            <person name="Alfoldi J."/>
            <person name="Johnson J."/>
            <person name="Berlin A."/>
            <person name="Gnerre S."/>
            <person name="Jaffe D."/>
            <person name="MacCallum I."/>
            <person name="Young S."/>
            <person name="Walker B.J."/>
            <person name="Lander E."/>
            <person name="Lindblad-Toh K."/>
        </authorList>
    </citation>
    <scope>NUCLEOTIDE SEQUENCE [LARGE SCALE GENOMIC DNA]</scope>
    <source>
        <strain evidence="4">Wild caught</strain>
    </source>
</reference>
<dbReference type="GeneTree" id="ENSGT00940000159552"/>
<dbReference type="FunCoup" id="H2ZUF0">
    <property type="interactions" value="5"/>
</dbReference>
<dbReference type="OMA" id="GKKPVQH"/>
<dbReference type="Gene3D" id="3.30.710.10">
    <property type="entry name" value="Potassium Channel Kv1.1, Chain A"/>
    <property type="match status" value="1"/>
</dbReference>
<name>H2ZUF0_LATCH</name>
<dbReference type="InParanoid" id="H2ZUF0"/>
<dbReference type="GO" id="GO:0051260">
    <property type="term" value="P:protein homooligomerization"/>
    <property type="evidence" value="ECO:0007669"/>
    <property type="project" value="InterPro"/>
</dbReference>
<dbReference type="InterPro" id="IPR000210">
    <property type="entry name" value="BTB/POZ_dom"/>
</dbReference>
<dbReference type="Proteomes" id="UP000008672">
    <property type="component" value="Unassembled WGS sequence"/>
</dbReference>
<feature type="region of interest" description="Disordered" evidence="1">
    <location>
        <begin position="1"/>
        <end position="22"/>
    </location>
</feature>
<dbReference type="CDD" id="cd18364">
    <property type="entry name" value="BTB_POZ_KCTD4"/>
    <property type="match status" value="1"/>
</dbReference>
<gene>
    <name evidence="3" type="primary">KCTD4</name>
</gene>
<dbReference type="InterPro" id="IPR045740">
    <property type="entry name" value="KCTD4_C"/>
</dbReference>
<evidence type="ECO:0000259" key="2">
    <source>
        <dbReference type="PROSITE" id="PS50097"/>
    </source>
</evidence>
<dbReference type="EMBL" id="AFYH01204768">
    <property type="status" value="NOT_ANNOTATED_CDS"/>
    <property type="molecule type" value="Genomic_DNA"/>
</dbReference>